<dbReference type="GO" id="GO:0005737">
    <property type="term" value="C:cytoplasm"/>
    <property type="evidence" value="ECO:0007669"/>
    <property type="project" value="TreeGrafter"/>
</dbReference>
<comment type="caution">
    <text evidence="4">The sequence shown here is derived from an EMBL/GenBank/DDBJ whole genome shotgun (WGS) entry which is preliminary data.</text>
</comment>
<keyword evidence="2" id="KW-0143">Chaperone</keyword>
<dbReference type="PANTHER" id="PTHR20903">
    <property type="entry name" value="PREFOLDIN SUBUNIT 1-RELATED"/>
    <property type="match status" value="1"/>
</dbReference>
<evidence type="ECO:0000256" key="3">
    <source>
        <dbReference type="SAM" id="Coils"/>
    </source>
</evidence>
<evidence type="ECO:0000256" key="2">
    <source>
        <dbReference type="ARBA" id="ARBA00023186"/>
    </source>
</evidence>
<dbReference type="SUPFAM" id="SSF46579">
    <property type="entry name" value="Prefoldin"/>
    <property type="match status" value="1"/>
</dbReference>
<evidence type="ECO:0000313" key="5">
    <source>
        <dbReference type="Proteomes" id="UP000469558"/>
    </source>
</evidence>
<dbReference type="AlphaFoldDB" id="A0A8T9CEX9"/>
<feature type="coiled-coil region" evidence="3">
    <location>
        <begin position="37"/>
        <end position="64"/>
    </location>
</feature>
<evidence type="ECO:0000256" key="1">
    <source>
        <dbReference type="ARBA" id="ARBA00008045"/>
    </source>
</evidence>
<reference evidence="4 5" key="1">
    <citation type="submission" date="2018-05" db="EMBL/GenBank/DDBJ databases">
        <title>Genome sequencing and assembly of the regulated plant pathogen Lachnellula willkommii and related sister species for the development of diagnostic species identification markers.</title>
        <authorList>
            <person name="Giroux E."/>
            <person name="Bilodeau G."/>
        </authorList>
    </citation>
    <scope>NUCLEOTIDE SEQUENCE [LARGE SCALE GENOMIC DNA]</scope>
    <source>
        <strain evidence="4 5">CBS 268.59</strain>
    </source>
</reference>
<dbReference type="Proteomes" id="UP000469558">
    <property type="component" value="Unassembled WGS sequence"/>
</dbReference>
<dbReference type="GO" id="GO:0044183">
    <property type="term" value="F:protein folding chaperone"/>
    <property type="evidence" value="ECO:0007669"/>
    <property type="project" value="TreeGrafter"/>
</dbReference>
<sequence>MKFWGLENHLVSTTLSPTFRPWSFKVETRPEKMSIPNEALQKLVQEIETQAIQAQQQINTVKQQIGLKQREIRMLQLTSSEVSTLPSDTPVYEGIGKMFVFSPIADVDKRLNTETSELKLDVENLGKKLLYLETTHKNSREHIDQIFKSRS</sequence>
<name>A0A8T9CEX9_9HELO</name>
<keyword evidence="5" id="KW-1185">Reference proteome</keyword>
<dbReference type="EMBL" id="QGMK01000089">
    <property type="protein sequence ID" value="TVY84379.1"/>
    <property type="molecule type" value="Genomic_DNA"/>
</dbReference>
<proteinExistence type="inferred from homology"/>
<dbReference type="Gene3D" id="1.10.287.370">
    <property type="match status" value="1"/>
</dbReference>
<dbReference type="GO" id="GO:0016272">
    <property type="term" value="C:prefoldin complex"/>
    <property type="evidence" value="ECO:0007669"/>
    <property type="project" value="InterPro"/>
</dbReference>
<keyword evidence="3" id="KW-0175">Coiled coil</keyword>
<dbReference type="InterPro" id="IPR009053">
    <property type="entry name" value="Prefoldin"/>
</dbReference>
<comment type="similarity">
    <text evidence="1">Belongs to the prefoldin subunit beta family.</text>
</comment>
<dbReference type="GO" id="GO:0051082">
    <property type="term" value="F:unfolded protein binding"/>
    <property type="evidence" value="ECO:0007669"/>
    <property type="project" value="InterPro"/>
</dbReference>
<gene>
    <name evidence="4" type="primary">SPBC1D7.01</name>
    <name evidence="4" type="ORF">LSUE1_G000792</name>
</gene>
<dbReference type="OrthoDB" id="2015447at2759"/>
<dbReference type="PANTHER" id="PTHR20903:SF0">
    <property type="entry name" value="PREFOLDIN SUBUNIT 1"/>
    <property type="match status" value="1"/>
</dbReference>
<accession>A0A8T9CEX9</accession>
<organism evidence="4 5">
    <name type="scientific">Lachnellula suecica</name>
    <dbReference type="NCBI Taxonomy" id="602035"/>
    <lineage>
        <taxon>Eukaryota</taxon>
        <taxon>Fungi</taxon>
        <taxon>Dikarya</taxon>
        <taxon>Ascomycota</taxon>
        <taxon>Pezizomycotina</taxon>
        <taxon>Leotiomycetes</taxon>
        <taxon>Helotiales</taxon>
        <taxon>Lachnaceae</taxon>
        <taxon>Lachnellula</taxon>
    </lineage>
</organism>
<dbReference type="Pfam" id="PF01920">
    <property type="entry name" value="Prefoldin_2"/>
    <property type="match status" value="1"/>
</dbReference>
<evidence type="ECO:0000313" key="4">
    <source>
        <dbReference type="EMBL" id="TVY84379.1"/>
    </source>
</evidence>
<dbReference type="InterPro" id="IPR002777">
    <property type="entry name" value="PFD_beta-like"/>
</dbReference>
<protein>
    <submittedName>
        <fullName evidence="4">Putative prefoldin subunit</fullName>
    </submittedName>
</protein>